<dbReference type="Gene3D" id="2.30.110.10">
    <property type="entry name" value="Electron Transport, Fmn-binding Protein, Chain A"/>
    <property type="match status" value="1"/>
</dbReference>
<dbReference type="EMBL" id="JBIAZU010000002">
    <property type="protein sequence ID" value="MFF5290739.1"/>
    <property type="molecule type" value="Genomic_DNA"/>
</dbReference>
<dbReference type="InterPro" id="IPR012349">
    <property type="entry name" value="Split_barrel_FMN-bd"/>
</dbReference>
<gene>
    <name evidence="1" type="ORF">ACFY35_14940</name>
</gene>
<proteinExistence type="predicted"/>
<accession>A0ABW6WBP7</accession>
<name>A0ABW6WBP7_9ACTN</name>
<comment type="caution">
    <text evidence="1">The sequence shown here is derived from an EMBL/GenBank/DDBJ whole genome shotgun (WGS) entry which is preliminary data.</text>
</comment>
<dbReference type="RefSeq" id="WP_026205421.1">
    <property type="nucleotide sequence ID" value="NZ_JBIAZU010000002.1"/>
</dbReference>
<dbReference type="Proteomes" id="UP001602245">
    <property type="component" value="Unassembled WGS sequence"/>
</dbReference>
<keyword evidence="2" id="KW-1185">Reference proteome</keyword>
<evidence type="ECO:0000313" key="1">
    <source>
        <dbReference type="EMBL" id="MFF5290739.1"/>
    </source>
</evidence>
<reference evidence="1 2" key="1">
    <citation type="submission" date="2024-10" db="EMBL/GenBank/DDBJ databases">
        <title>The Natural Products Discovery Center: Release of the First 8490 Sequenced Strains for Exploring Actinobacteria Biosynthetic Diversity.</title>
        <authorList>
            <person name="Kalkreuter E."/>
            <person name="Kautsar S.A."/>
            <person name="Yang D."/>
            <person name="Bader C.D."/>
            <person name="Teijaro C.N."/>
            <person name="Fluegel L."/>
            <person name="Davis C.M."/>
            <person name="Simpson J.R."/>
            <person name="Lauterbach L."/>
            <person name="Steele A.D."/>
            <person name="Gui C."/>
            <person name="Meng S."/>
            <person name="Li G."/>
            <person name="Viehrig K."/>
            <person name="Ye F."/>
            <person name="Su P."/>
            <person name="Kiefer A.F."/>
            <person name="Nichols A."/>
            <person name="Cepeda A.J."/>
            <person name="Yan W."/>
            <person name="Fan B."/>
            <person name="Jiang Y."/>
            <person name="Adhikari A."/>
            <person name="Zheng C.-J."/>
            <person name="Schuster L."/>
            <person name="Cowan T.M."/>
            <person name="Smanski M.J."/>
            <person name="Chevrette M.G."/>
            <person name="De Carvalho L.P.S."/>
            <person name="Shen B."/>
        </authorList>
    </citation>
    <scope>NUCLEOTIDE SEQUENCE [LARGE SCALE GENOMIC DNA]</scope>
    <source>
        <strain evidence="1 2">NPDC000087</strain>
    </source>
</reference>
<protein>
    <submittedName>
        <fullName evidence="1">Uncharacterized protein</fullName>
    </submittedName>
</protein>
<organism evidence="1 2">
    <name type="scientific">Paractinoplanes globisporus</name>
    <dbReference type="NCBI Taxonomy" id="113565"/>
    <lineage>
        <taxon>Bacteria</taxon>
        <taxon>Bacillati</taxon>
        <taxon>Actinomycetota</taxon>
        <taxon>Actinomycetes</taxon>
        <taxon>Micromonosporales</taxon>
        <taxon>Micromonosporaceae</taxon>
        <taxon>Paractinoplanes</taxon>
    </lineage>
</organism>
<evidence type="ECO:0000313" key="2">
    <source>
        <dbReference type="Proteomes" id="UP001602245"/>
    </source>
</evidence>
<sequence>MADSTEARAQTLAWQGLANRIVRGLLRVPLLSRGVGKRLITVYVVGRKSGKHYAVPVAYTAHEGALLIGTPFGWGRNLRTGVPVEVRFKGRRQMADVVVFTDEDAVVEEYAVMARDNHQFARFNQIAMDERGNPDRDDLRLAWAAGARAFRLTLR</sequence>